<feature type="coiled-coil region" evidence="1">
    <location>
        <begin position="1"/>
        <end position="155"/>
    </location>
</feature>
<dbReference type="InterPro" id="IPR022091">
    <property type="entry name" value="TMF_TATA-bd"/>
</dbReference>
<feature type="non-terminal residue" evidence="3">
    <location>
        <position position="1"/>
    </location>
</feature>
<dbReference type="PANTHER" id="PTHR46515">
    <property type="entry name" value="TATA ELEMENT MODULATORY FACTOR TMF1"/>
    <property type="match status" value="1"/>
</dbReference>
<evidence type="ECO:0000259" key="2">
    <source>
        <dbReference type="Pfam" id="PF12325"/>
    </source>
</evidence>
<evidence type="ECO:0000313" key="3">
    <source>
        <dbReference type="EMBL" id="RIA84042.1"/>
    </source>
</evidence>
<proteinExistence type="predicted"/>
<dbReference type="GO" id="GO:0005783">
    <property type="term" value="C:endoplasmic reticulum"/>
    <property type="evidence" value="ECO:0007669"/>
    <property type="project" value="TreeGrafter"/>
</dbReference>
<dbReference type="Proteomes" id="UP000265703">
    <property type="component" value="Unassembled WGS sequence"/>
</dbReference>
<evidence type="ECO:0000313" key="4">
    <source>
        <dbReference type="Proteomes" id="UP000265703"/>
    </source>
</evidence>
<dbReference type="STRING" id="658196.A0A397SER6"/>
<comment type="caution">
    <text evidence="3">The sequence shown here is derived from an EMBL/GenBank/DDBJ whole genome shotgun (WGS) entry which is preliminary data.</text>
</comment>
<dbReference type="GO" id="GO:0005794">
    <property type="term" value="C:Golgi apparatus"/>
    <property type="evidence" value="ECO:0007669"/>
    <property type="project" value="TreeGrafter"/>
</dbReference>
<accession>A0A397SER6</accession>
<dbReference type="AlphaFoldDB" id="A0A397SER6"/>
<evidence type="ECO:0000256" key="1">
    <source>
        <dbReference type="SAM" id="Coils"/>
    </source>
</evidence>
<reference evidence="3 4" key="1">
    <citation type="submission" date="2018-06" db="EMBL/GenBank/DDBJ databases">
        <title>Comparative genomics reveals the genomic features of Rhizophagus irregularis, R. cerebriforme, R. diaphanum and Gigaspora rosea, and their symbiotic lifestyle signature.</title>
        <authorList>
            <person name="Morin E."/>
            <person name="San Clemente H."/>
            <person name="Chen E.C.H."/>
            <person name="De La Providencia I."/>
            <person name="Hainaut M."/>
            <person name="Kuo A."/>
            <person name="Kohler A."/>
            <person name="Murat C."/>
            <person name="Tang N."/>
            <person name="Roy S."/>
            <person name="Loubradou J."/>
            <person name="Henrissat B."/>
            <person name="Grigoriev I.V."/>
            <person name="Corradi N."/>
            <person name="Roux C."/>
            <person name="Martin F.M."/>
        </authorList>
    </citation>
    <scope>NUCLEOTIDE SEQUENCE [LARGE SCALE GENOMIC DNA]</scope>
    <source>
        <strain evidence="3 4">DAOM 227022</strain>
    </source>
</reference>
<dbReference type="PANTHER" id="PTHR46515:SF1">
    <property type="entry name" value="TATA ELEMENT MODULATORY FACTOR"/>
    <property type="match status" value="1"/>
</dbReference>
<keyword evidence="1" id="KW-0175">Coiled coil</keyword>
<organism evidence="3 4">
    <name type="scientific">Glomus cerebriforme</name>
    <dbReference type="NCBI Taxonomy" id="658196"/>
    <lineage>
        <taxon>Eukaryota</taxon>
        <taxon>Fungi</taxon>
        <taxon>Fungi incertae sedis</taxon>
        <taxon>Mucoromycota</taxon>
        <taxon>Glomeromycotina</taxon>
        <taxon>Glomeromycetes</taxon>
        <taxon>Glomerales</taxon>
        <taxon>Glomeraceae</taxon>
        <taxon>Glomus</taxon>
    </lineage>
</organism>
<sequence>VEQQELQLIAKHNQNTQLNEEIKSLRTRIPNLEVKIEDLISELESSKETYKIALQEAEGQYRHMLRQTLDEKQEEFEQKLRSEQENKLIKEHEQEKRRIKLDCVMMVEKLNSSVRHLEGQVSTLQAQLHITTKNRDELADELVKLTVQMEELSIKAERLPVVEQQFHELNERYQITLELLGEKTEQVEELQADIKDMKDVYRNQITELAAELEKSKNTG</sequence>
<dbReference type="InterPro" id="IPR052602">
    <property type="entry name" value="Growth_transcription_reg"/>
</dbReference>
<protein>
    <submittedName>
        <fullName evidence="3">TATA element modulatory factor 1 TATA binding-domain-containing protein</fullName>
    </submittedName>
</protein>
<feature type="coiled-coil region" evidence="1">
    <location>
        <begin position="180"/>
        <end position="218"/>
    </location>
</feature>
<name>A0A397SER6_9GLOM</name>
<dbReference type="Pfam" id="PF12325">
    <property type="entry name" value="TMF_TATA_bd"/>
    <property type="match status" value="1"/>
</dbReference>
<feature type="domain" description="TATA element modulatory factor 1 TATA binding" evidence="2">
    <location>
        <begin position="104"/>
        <end position="208"/>
    </location>
</feature>
<dbReference type="EMBL" id="QKYT01000522">
    <property type="protein sequence ID" value="RIA84042.1"/>
    <property type="molecule type" value="Genomic_DNA"/>
</dbReference>
<gene>
    <name evidence="3" type="ORF">C1645_699017</name>
</gene>
<dbReference type="OrthoDB" id="74178at2759"/>
<keyword evidence="4" id="KW-1185">Reference proteome</keyword>